<gene>
    <name evidence="2" type="primary">azoB_5</name>
    <name evidence="2" type="ORF">ADICEAN_03629</name>
</gene>
<accession>M7MXS6</accession>
<dbReference type="GO" id="GO:0016491">
    <property type="term" value="F:oxidoreductase activity"/>
    <property type="evidence" value="ECO:0007669"/>
    <property type="project" value="UniProtKB-KW"/>
</dbReference>
<dbReference type="PANTHER" id="PTHR43162:SF1">
    <property type="entry name" value="PRESTALK A DIFFERENTIATION PROTEIN A"/>
    <property type="match status" value="1"/>
</dbReference>
<dbReference type="InterPro" id="IPR051604">
    <property type="entry name" value="Ergot_Alk_Oxidoreductase"/>
</dbReference>
<evidence type="ECO:0000313" key="2">
    <source>
        <dbReference type="EMBL" id="EMR01243.1"/>
    </source>
</evidence>
<feature type="domain" description="NmrA-like" evidence="1">
    <location>
        <begin position="2"/>
        <end position="118"/>
    </location>
</feature>
<reference evidence="2 3" key="1">
    <citation type="journal article" date="2013" name="Genome Announc.">
        <title>Draft Genome Sequence of Cesiribacter andamanensis Strain AMV16T, Isolated from a Soil Sample from a Mud Volcano in the Andaman Islands, India.</title>
        <authorList>
            <person name="Shivaji S."/>
            <person name="Ara S."/>
            <person name="Begum Z."/>
            <person name="Srinivas T.N."/>
            <person name="Singh A."/>
            <person name="Kumar Pinnaka A."/>
        </authorList>
    </citation>
    <scope>NUCLEOTIDE SEQUENCE [LARGE SCALE GENOMIC DNA]</scope>
    <source>
        <strain evidence="2 3">AMV16</strain>
    </source>
</reference>
<keyword evidence="2" id="KW-0560">Oxidoreductase</keyword>
<dbReference type="eggNOG" id="COG0702">
    <property type="taxonomic scope" value="Bacteria"/>
</dbReference>
<sequence length="155" mass="17112">MVYTILRPSCFMETWLSPHTGFDYPNARASIFGQGNNKISWISLSDVAAFAVECLSNPAARNAVLELGGPEALSPHEVVQIFEEISGRPFELQHVPEESLMQQIATAQDSLQKTFSALMLSIAHGDPINMEKTLKEFPIRLTSVREYASRSLAAS</sequence>
<protein>
    <submittedName>
        <fullName evidence="2">NAD(P)H azoreductase</fullName>
        <ecNumber evidence="2">1.7.-.-</ecNumber>
    </submittedName>
</protein>
<evidence type="ECO:0000313" key="3">
    <source>
        <dbReference type="Proteomes" id="UP000011910"/>
    </source>
</evidence>
<evidence type="ECO:0000259" key="1">
    <source>
        <dbReference type="Pfam" id="PF05368"/>
    </source>
</evidence>
<dbReference type="Pfam" id="PF05368">
    <property type="entry name" value="NmrA"/>
    <property type="match status" value="1"/>
</dbReference>
<dbReference type="Gene3D" id="3.40.50.720">
    <property type="entry name" value="NAD(P)-binding Rossmann-like Domain"/>
    <property type="match status" value="1"/>
</dbReference>
<dbReference type="SUPFAM" id="SSF51735">
    <property type="entry name" value="NAD(P)-binding Rossmann-fold domains"/>
    <property type="match status" value="1"/>
</dbReference>
<name>M7MXS6_9BACT</name>
<dbReference type="PANTHER" id="PTHR43162">
    <property type="match status" value="1"/>
</dbReference>
<dbReference type="STRING" id="1279009.ADICEAN_03629"/>
<comment type="caution">
    <text evidence="2">The sequence shown here is derived from an EMBL/GenBank/DDBJ whole genome shotgun (WGS) entry which is preliminary data.</text>
</comment>
<dbReference type="EC" id="1.7.-.-" evidence="2"/>
<dbReference type="InterPro" id="IPR036291">
    <property type="entry name" value="NAD(P)-bd_dom_sf"/>
</dbReference>
<dbReference type="InterPro" id="IPR008030">
    <property type="entry name" value="NmrA-like"/>
</dbReference>
<keyword evidence="3" id="KW-1185">Reference proteome</keyword>
<dbReference type="EMBL" id="AODQ01000132">
    <property type="protein sequence ID" value="EMR01243.1"/>
    <property type="molecule type" value="Genomic_DNA"/>
</dbReference>
<dbReference type="Proteomes" id="UP000011910">
    <property type="component" value="Unassembled WGS sequence"/>
</dbReference>
<organism evidence="2 3">
    <name type="scientific">Cesiribacter andamanensis AMV16</name>
    <dbReference type="NCBI Taxonomy" id="1279009"/>
    <lineage>
        <taxon>Bacteria</taxon>
        <taxon>Pseudomonadati</taxon>
        <taxon>Bacteroidota</taxon>
        <taxon>Cytophagia</taxon>
        <taxon>Cytophagales</taxon>
        <taxon>Cesiribacteraceae</taxon>
        <taxon>Cesiribacter</taxon>
    </lineage>
</organism>
<dbReference type="AlphaFoldDB" id="M7MXS6"/>
<proteinExistence type="predicted"/>